<protein>
    <recommendedName>
        <fullName evidence="4">Cytochrome c domain-containing protein</fullName>
    </recommendedName>
</protein>
<feature type="chain" id="PRO_5012482095" description="Cytochrome c domain-containing protein" evidence="1">
    <location>
        <begin position="20"/>
        <end position="102"/>
    </location>
</feature>
<dbReference type="Gene3D" id="1.10.760.10">
    <property type="entry name" value="Cytochrome c-like domain"/>
    <property type="match status" value="1"/>
</dbReference>
<dbReference type="Proteomes" id="UP000190460">
    <property type="component" value="Unassembled WGS sequence"/>
</dbReference>
<dbReference type="AlphaFoldDB" id="A0A1T4VV52"/>
<name>A0A1T4VV52_9GAMM</name>
<evidence type="ECO:0000313" key="2">
    <source>
        <dbReference type="EMBL" id="SKA68853.1"/>
    </source>
</evidence>
<sequence>MKSIALCTAGLVLSMSAHAAAPDPINGKRLFEQSRCMSCHTAESFTSPTRKVKNYAALDSQVRRCDANLSTNWFDDQILDVVSYLNQMYYKFPAPTLTPPKP</sequence>
<feature type="signal peptide" evidence="1">
    <location>
        <begin position="1"/>
        <end position="19"/>
    </location>
</feature>
<evidence type="ECO:0008006" key="4">
    <source>
        <dbReference type="Google" id="ProtNLM"/>
    </source>
</evidence>
<dbReference type="STRING" id="92487.SAMN02745130_00394"/>
<keyword evidence="3" id="KW-1185">Reference proteome</keyword>
<dbReference type="SUPFAM" id="SSF46626">
    <property type="entry name" value="Cytochrome c"/>
    <property type="match status" value="1"/>
</dbReference>
<keyword evidence="1" id="KW-0732">Signal</keyword>
<dbReference type="RefSeq" id="WP_234975764.1">
    <property type="nucleotide sequence ID" value="NZ_FUYB01000001.1"/>
</dbReference>
<organism evidence="2 3">
    <name type="scientific">Thiothrix eikelboomii</name>
    <dbReference type="NCBI Taxonomy" id="92487"/>
    <lineage>
        <taxon>Bacteria</taxon>
        <taxon>Pseudomonadati</taxon>
        <taxon>Pseudomonadota</taxon>
        <taxon>Gammaproteobacteria</taxon>
        <taxon>Thiotrichales</taxon>
        <taxon>Thiotrichaceae</taxon>
        <taxon>Thiothrix</taxon>
    </lineage>
</organism>
<accession>A0A1T4VV52</accession>
<dbReference type="GO" id="GO:0009055">
    <property type="term" value="F:electron transfer activity"/>
    <property type="evidence" value="ECO:0007669"/>
    <property type="project" value="InterPro"/>
</dbReference>
<proteinExistence type="predicted"/>
<evidence type="ECO:0000256" key="1">
    <source>
        <dbReference type="SAM" id="SignalP"/>
    </source>
</evidence>
<evidence type="ECO:0000313" key="3">
    <source>
        <dbReference type="Proteomes" id="UP000190460"/>
    </source>
</evidence>
<gene>
    <name evidence="2" type="ORF">SAMN02745130_00394</name>
</gene>
<reference evidence="2 3" key="1">
    <citation type="submission" date="2017-02" db="EMBL/GenBank/DDBJ databases">
        <authorList>
            <person name="Peterson S.W."/>
        </authorList>
    </citation>
    <scope>NUCLEOTIDE SEQUENCE [LARGE SCALE GENOMIC DNA]</scope>
    <source>
        <strain evidence="2 3">ATCC 49788</strain>
    </source>
</reference>
<dbReference type="EMBL" id="FUYB01000001">
    <property type="protein sequence ID" value="SKA68853.1"/>
    <property type="molecule type" value="Genomic_DNA"/>
</dbReference>
<dbReference type="GO" id="GO:0020037">
    <property type="term" value="F:heme binding"/>
    <property type="evidence" value="ECO:0007669"/>
    <property type="project" value="InterPro"/>
</dbReference>
<dbReference type="InterPro" id="IPR036909">
    <property type="entry name" value="Cyt_c-like_dom_sf"/>
</dbReference>